<evidence type="ECO:0000256" key="1">
    <source>
        <dbReference type="SAM" id="SignalP"/>
    </source>
</evidence>
<organism evidence="2 3">
    <name type="scientific">Nocardiopsis suaedae</name>
    <dbReference type="NCBI Taxonomy" id="3018444"/>
    <lineage>
        <taxon>Bacteria</taxon>
        <taxon>Bacillati</taxon>
        <taxon>Actinomycetota</taxon>
        <taxon>Actinomycetes</taxon>
        <taxon>Streptosporangiales</taxon>
        <taxon>Nocardiopsidaceae</taxon>
        <taxon>Nocardiopsis</taxon>
    </lineage>
</organism>
<feature type="signal peptide" evidence="1">
    <location>
        <begin position="1"/>
        <end position="27"/>
    </location>
</feature>
<comment type="caution">
    <text evidence="2">The sequence shown here is derived from an EMBL/GenBank/DDBJ whole genome shotgun (WGS) entry which is preliminary data.</text>
</comment>
<dbReference type="EMBL" id="JAQFWP010000079">
    <property type="protein sequence ID" value="MDA2808315.1"/>
    <property type="molecule type" value="Genomic_DNA"/>
</dbReference>
<keyword evidence="3" id="KW-1185">Reference proteome</keyword>
<gene>
    <name evidence="2" type="ORF">O4U47_27650</name>
</gene>
<dbReference type="Proteomes" id="UP001165685">
    <property type="component" value="Unassembled WGS sequence"/>
</dbReference>
<reference evidence="2" key="1">
    <citation type="submission" date="2023-01" db="EMBL/GenBank/DDBJ databases">
        <title>Draft genome sequence of Nocardiopsis sp. LSu2-4 isolated from halophytes.</title>
        <authorList>
            <person name="Duangmal K."/>
            <person name="Chantavorakit T."/>
        </authorList>
    </citation>
    <scope>NUCLEOTIDE SEQUENCE</scope>
    <source>
        <strain evidence="2">LSu2-4</strain>
    </source>
</reference>
<protein>
    <submittedName>
        <fullName evidence="2">Uncharacterized protein</fullName>
    </submittedName>
</protein>
<dbReference type="RefSeq" id="WP_270680912.1">
    <property type="nucleotide sequence ID" value="NZ_JAQFWP010000079.1"/>
</dbReference>
<evidence type="ECO:0000313" key="2">
    <source>
        <dbReference type="EMBL" id="MDA2808315.1"/>
    </source>
</evidence>
<sequence length="171" mass="18059">MRFVRGTVRAWAAVLAAVLATAAAAAAAPGPEGGTVDGFAIGYVPAALAEGAEVEASEFSYAWGGADFTARTWERALPGGGFRVELQVLVVRAEALTGPEEVRAFLAEYHERDAREWELEAFDHRGSPGFAGAAEAFWLDEPGVAVEVRDSAGLLGREEVRRTALGIAREA</sequence>
<feature type="chain" id="PRO_5046271542" evidence="1">
    <location>
        <begin position="28"/>
        <end position="171"/>
    </location>
</feature>
<name>A0ABT4TUE2_9ACTN</name>
<proteinExistence type="predicted"/>
<evidence type="ECO:0000313" key="3">
    <source>
        <dbReference type="Proteomes" id="UP001165685"/>
    </source>
</evidence>
<accession>A0ABT4TUE2</accession>
<keyword evidence="1" id="KW-0732">Signal</keyword>